<evidence type="ECO:0000313" key="10">
    <source>
        <dbReference type="EMBL" id="MCY6523038.1"/>
    </source>
</evidence>
<evidence type="ECO:0000256" key="3">
    <source>
        <dbReference type="ARBA" id="ARBA00022448"/>
    </source>
</evidence>
<feature type="domain" description="Multidrug resistance protein MdtA-like C-terminal permuted SH3" evidence="9">
    <location>
        <begin position="318"/>
        <end position="373"/>
    </location>
</feature>
<feature type="domain" description="Multidrug resistance protein MdtA-like barrel-sandwich hybrid" evidence="8">
    <location>
        <begin position="60"/>
        <end position="213"/>
    </location>
</feature>
<dbReference type="Proteomes" id="UP000275510">
    <property type="component" value="Chromosome"/>
</dbReference>
<dbReference type="InterPro" id="IPR058625">
    <property type="entry name" value="MdtA-like_BSH"/>
</dbReference>
<protein>
    <submittedName>
        <fullName evidence="10">Efflux RND transporter periplasmic adaptor subunit</fullName>
    </submittedName>
    <submittedName>
        <fullName evidence="11">Membrane-fusion protein</fullName>
    </submittedName>
</protein>
<dbReference type="GO" id="GO:1990961">
    <property type="term" value="P:xenobiotic detoxification by transmembrane export across the plasma membrane"/>
    <property type="evidence" value="ECO:0007669"/>
    <property type="project" value="InterPro"/>
</dbReference>
<dbReference type="Gene3D" id="2.40.420.20">
    <property type="match status" value="1"/>
</dbReference>
<organism evidence="11 12">
    <name type="scientific">Actinobacillus pleuropneumoniae</name>
    <name type="common">Haemophilus pleuropneumoniae</name>
    <dbReference type="NCBI Taxonomy" id="715"/>
    <lineage>
        <taxon>Bacteria</taxon>
        <taxon>Pseudomonadati</taxon>
        <taxon>Pseudomonadota</taxon>
        <taxon>Gammaproteobacteria</taxon>
        <taxon>Pasteurellales</taxon>
        <taxon>Pasteurellaceae</taxon>
        <taxon>Actinobacillus</taxon>
    </lineage>
</organism>
<proteinExistence type="inferred from homology"/>
<dbReference type="Proteomes" id="UP001077788">
    <property type="component" value="Unassembled WGS sequence"/>
</dbReference>
<dbReference type="InterPro" id="IPR058624">
    <property type="entry name" value="MdtA-like_HH"/>
</dbReference>
<dbReference type="EMBL" id="JAPQFC010000001">
    <property type="protein sequence ID" value="MCY6523038.1"/>
    <property type="molecule type" value="Genomic_DNA"/>
</dbReference>
<keyword evidence="6" id="KW-0812">Transmembrane</keyword>
<feature type="transmembrane region" description="Helical" evidence="6">
    <location>
        <begin position="7"/>
        <end position="24"/>
    </location>
</feature>
<evidence type="ECO:0000313" key="12">
    <source>
        <dbReference type="Proteomes" id="UP000275510"/>
    </source>
</evidence>
<dbReference type="Pfam" id="PF25876">
    <property type="entry name" value="HH_MFP_RND"/>
    <property type="match status" value="1"/>
</dbReference>
<dbReference type="GO" id="GO:0030313">
    <property type="term" value="C:cell envelope"/>
    <property type="evidence" value="ECO:0007669"/>
    <property type="project" value="UniProtKB-SubCell"/>
</dbReference>
<dbReference type="InterPro" id="IPR030190">
    <property type="entry name" value="MacA_alpha-hairpin_sf"/>
</dbReference>
<dbReference type="EMBL" id="LR134515">
    <property type="protein sequence ID" value="VEJ16331.1"/>
    <property type="molecule type" value="Genomic_DNA"/>
</dbReference>
<feature type="domain" description="Multidrug resistance protein MdtA-like alpha-helical hairpin" evidence="7">
    <location>
        <begin position="105"/>
        <end position="182"/>
    </location>
</feature>
<keyword evidence="4 5" id="KW-0175">Coiled coil</keyword>
<evidence type="ECO:0000259" key="7">
    <source>
        <dbReference type="Pfam" id="PF25876"/>
    </source>
</evidence>
<dbReference type="SUPFAM" id="SSF111369">
    <property type="entry name" value="HlyD-like secretion proteins"/>
    <property type="match status" value="1"/>
</dbReference>
<dbReference type="InterPro" id="IPR006143">
    <property type="entry name" value="RND_pump_MFP"/>
</dbReference>
<dbReference type="OrthoDB" id="9791520at2"/>
<comment type="similarity">
    <text evidence="2">Belongs to the membrane fusion protein (MFP) (TC 8.A.1) family.</text>
</comment>
<keyword evidence="3" id="KW-0813">Transport</keyword>
<reference evidence="10" key="2">
    <citation type="journal article" date="2021" name="Vet Sci">
        <title>O-Serogroups and Pathovirotypes of Escherichia coli Isolated from Post-Weaning Piglets Showing Diarrhoea and/or Oedema in South Korea.</title>
        <authorList>
            <person name="Byun J.W."/>
            <person name="Moon B.Y."/>
            <person name="Do K.H."/>
            <person name="Lee K."/>
            <person name="Lee H.Y."/>
            <person name="Kim W.I."/>
            <person name="So B."/>
            <person name="Lee W.K."/>
        </authorList>
    </citation>
    <scope>NUCLEOTIDE SEQUENCE</scope>
    <source>
        <strain evidence="10">84/14</strain>
    </source>
</reference>
<dbReference type="Pfam" id="PF25917">
    <property type="entry name" value="BSH_RND"/>
    <property type="match status" value="1"/>
</dbReference>
<evidence type="ECO:0000259" key="9">
    <source>
        <dbReference type="Pfam" id="PF25967"/>
    </source>
</evidence>
<dbReference type="AlphaFoldDB" id="A0A2X4A018"/>
<dbReference type="GO" id="GO:1990281">
    <property type="term" value="C:efflux pump complex"/>
    <property type="evidence" value="ECO:0007669"/>
    <property type="project" value="TreeGrafter"/>
</dbReference>
<gene>
    <name evidence="11" type="primary">acrA1</name>
    <name evidence="11" type="ORF">NCTC10976_00415</name>
    <name evidence="10" type="ORF">OYG11_02065</name>
</gene>
<reference evidence="10" key="3">
    <citation type="submission" date="2022-12" db="EMBL/GenBank/DDBJ databases">
        <authorList>
            <person name="Kardos G."/>
            <person name="Sarkozi R."/>
            <person name="Laczko L."/>
            <person name="Marton S."/>
            <person name="Makrai L."/>
            <person name="Banyai K."/>
            <person name="Fodor L."/>
        </authorList>
    </citation>
    <scope>NUCLEOTIDE SEQUENCE</scope>
    <source>
        <strain evidence="10">84/14</strain>
    </source>
</reference>
<dbReference type="PANTHER" id="PTHR30469:SF33">
    <property type="entry name" value="SLR1207 PROTEIN"/>
    <property type="match status" value="1"/>
</dbReference>
<keyword evidence="6" id="KW-1133">Transmembrane helix</keyword>
<dbReference type="GO" id="GO:0019898">
    <property type="term" value="C:extrinsic component of membrane"/>
    <property type="evidence" value="ECO:0007669"/>
    <property type="project" value="InterPro"/>
</dbReference>
<dbReference type="Gene3D" id="2.40.50.100">
    <property type="match status" value="1"/>
</dbReference>
<evidence type="ECO:0000256" key="2">
    <source>
        <dbReference type="ARBA" id="ARBA00009477"/>
    </source>
</evidence>
<dbReference type="InterPro" id="IPR058627">
    <property type="entry name" value="MdtA-like_C"/>
</dbReference>
<dbReference type="OMA" id="QMAGTEM"/>
<reference evidence="11 12" key="1">
    <citation type="submission" date="2018-12" db="EMBL/GenBank/DDBJ databases">
        <authorList>
            <consortium name="Pathogen Informatics"/>
        </authorList>
    </citation>
    <scope>NUCLEOTIDE SEQUENCE [LARGE SCALE GENOMIC DNA]</scope>
    <source>
        <strain evidence="11 12">NCTC10976</strain>
    </source>
</reference>
<feature type="coiled-coil region" evidence="5">
    <location>
        <begin position="99"/>
        <end position="178"/>
    </location>
</feature>
<evidence type="ECO:0000259" key="8">
    <source>
        <dbReference type="Pfam" id="PF25917"/>
    </source>
</evidence>
<dbReference type="NCBIfam" id="TIGR01730">
    <property type="entry name" value="RND_mfp"/>
    <property type="match status" value="1"/>
</dbReference>
<evidence type="ECO:0000313" key="11">
    <source>
        <dbReference type="EMBL" id="VEJ16331.1"/>
    </source>
</evidence>
<dbReference type="GO" id="GO:1990195">
    <property type="term" value="C:macrolide transmembrane transporter complex"/>
    <property type="evidence" value="ECO:0007669"/>
    <property type="project" value="InterPro"/>
</dbReference>
<dbReference type="Pfam" id="PF25967">
    <property type="entry name" value="RND-MFP_C"/>
    <property type="match status" value="1"/>
</dbReference>
<evidence type="ECO:0000256" key="6">
    <source>
        <dbReference type="SAM" id="Phobius"/>
    </source>
</evidence>
<dbReference type="Gene3D" id="2.40.30.170">
    <property type="match status" value="1"/>
</dbReference>
<keyword evidence="6" id="KW-0472">Membrane</keyword>
<comment type="subcellular location">
    <subcellularLocation>
        <location evidence="1">Cell envelope</location>
    </subcellularLocation>
</comment>
<evidence type="ECO:0000256" key="5">
    <source>
        <dbReference type="SAM" id="Coils"/>
    </source>
</evidence>
<evidence type="ECO:0000256" key="1">
    <source>
        <dbReference type="ARBA" id="ARBA00004196"/>
    </source>
</evidence>
<dbReference type="Gene3D" id="6.10.140.1990">
    <property type="match status" value="1"/>
</dbReference>
<dbReference type="RefSeq" id="WP_005600496.1">
    <property type="nucleotide sequence ID" value="NZ_CBDBSX010000173.1"/>
</dbReference>
<dbReference type="PANTHER" id="PTHR30469">
    <property type="entry name" value="MULTIDRUG RESISTANCE PROTEIN MDTA"/>
    <property type="match status" value="1"/>
</dbReference>
<dbReference type="GO" id="GO:0015562">
    <property type="term" value="F:efflux transmembrane transporter activity"/>
    <property type="evidence" value="ECO:0007669"/>
    <property type="project" value="InterPro"/>
</dbReference>
<accession>A0A2X4A018</accession>
<name>A0A2X4A018_ACTPL</name>
<sequence length="393" mass="42675">MKLKSLITGLTLAGIITAGYFYFFNQSDNQQVYYITEPVARGTIDKHVLATGSVRASKRTEVGAQVSGKIINLYVTLGQQVKKGDLLAEIDSSNQSNSLSTAEATLSSYQAQLKSAQVALEVAQSNFNRLNKLYKQQSASQSDFETAKNTLASARATVDNVKAQIKSAQISVNDAKTNLNYTQIVSPMDGTIVSIPVSVGQTVNANQTSPTIVHVADLSKMLVKLEISEGDIAQVKAGQAIRFTTLAEPNHTHNSKIDSVDPALTTLSDDNASNKYAEKSGNTEAIYYYANSLVENSEQRLRIGMTVQGQVDIVKRENVLIVPTSALKKKSNAVFINVLENNQSIEKKVEIGLADSQYTEVLSGLNEGEKVITAQRTDDEKISAEMRRRPGGF</sequence>
<evidence type="ECO:0000256" key="4">
    <source>
        <dbReference type="ARBA" id="ARBA00023054"/>
    </source>
</evidence>